<sequence length="175" mass="20018">MDTLKRQNSYAFTMIEMLITVAIMSILSLLSLASYSEILSNHLPEQHLRLVKKTLTFARSQAMVLDKNITICPLINNKCQPKQWHKPLTVFIDNQDLRIFGQNDKRLIIIDAIKHPHNFTYPRRAIVFKPNGSIKGFTNGTFVYCIERKSGKQVGLELTLSLAGRSRLRATDKCK</sequence>
<keyword evidence="3" id="KW-1003">Cell membrane</keyword>
<dbReference type="SUPFAM" id="SSF54523">
    <property type="entry name" value="Pili subunits"/>
    <property type="match status" value="1"/>
</dbReference>
<dbReference type="InterPro" id="IPR012902">
    <property type="entry name" value="N_methyl_site"/>
</dbReference>
<keyword evidence="6 11" id="KW-0812">Transmembrane</keyword>
<evidence type="ECO:0000256" key="1">
    <source>
        <dbReference type="ARBA" id="ARBA00004377"/>
    </source>
</evidence>
<evidence type="ECO:0000256" key="6">
    <source>
        <dbReference type="ARBA" id="ARBA00022692"/>
    </source>
</evidence>
<evidence type="ECO:0000313" key="13">
    <source>
        <dbReference type="EMBL" id="MBE0367282.1"/>
    </source>
</evidence>
<evidence type="ECO:0000256" key="5">
    <source>
        <dbReference type="ARBA" id="ARBA00022519"/>
    </source>
</evidence>
<feature type="domain" description="General secretion pathway GspH" evidence="12">
    <location>
        <begin position="54"/>
        <end position="164"/>
    </location>
</feature>
<accession>A0ABR9E909</accession>
<dbReference type="Pfam" id="PF07963">
    <property type="entry name" value="N_methyl"/>
    <property type="match status" value="1"/>
</dbReference>
<keyword evidence="8 11" id="KW-0472">Membrane</keyword>
<gene>
    <name evidence="13" type="primary">fimT</name>
    <name evidence="13" type="ORF">PAUR_a0619</name>
</gene>
<comment type="caution">
    <text evidence="13">The sequence shown here is derived from an EMBL/GenBank/DDBJ whole genome shotgun (WGS) entry which is preliminary data.</text>
</comment>
<protein>
    <recommendedName>
        <fullName evidence="2">Type II secretion system protein H</fullName>
    </recommendedName>
    <alternativeName>
        <fullName evidence="10">General secretion pathway protein H</fullName>
    </alternativeName>
</protein>
<dbReference type="RefSeq" id="WP_192508506.1">
    <property type="nucleotide sequence ID" value="NZ_AQGV01000012.1"/>
</dbReference>
<proteinExistence type="inferred from homology"/>
<dbReference type="InterPro" id="IPR045584">
    <property type="entry name" value="Pilin-like"/>
</dbReference>
<evidence type="ECO:0000259" key="12">
    <source>
        <dbReference type="Pfam" id="PF12019"/>
    </source>
</evidence>
<evidence type="ECO:0000313" key="14">
    <source>
        <dbReference type="Proteomes" id="UP000615755"/>
    </source>
</evidence>
<evidence type="ECO:0000256" key="3">
    <source>
        <dbReference type="ARBA" id="ARBA00022475"/>
    </source>
</evidence>
<keyword evidence="14" id="KW-1185">Reference proteome</keyword>
<keyword evidence="7 11" id="KW-1133">Transmembrane helix</keyword>
<evidence type="ECO:0000256" key="7">
    <source>
        <dbReference type="ARBA" id="ARBA00022989"/>
    </source>
</evidence>
<name>A0ABR9E909_9GAMM</name>
<evidence type="ECO:0000256" key="4">
    <source>
        <dbReference type="ARBA" id="ARBA00022481"/>
    </source>
</evidence>
<comment type="subcellular location">
    <subcellularLocation>
        <location evidence="1">Cell inner membrane</location>
        <topology evidence="1">Single-pass membrane protein</topology>
    </subcellularLocation>
</comment>
<keyword evidence="5" id="KW-0997">Cell inner membrane</keyword>
<comment type="similarity">
    <text evidence="9">Belongs to the GSP H family.</text>
</comment>
<dbReference type="InterPro" id="IPR022346">
    <property type="entry name" value="T2SS_GspH"/>
</dbReference>
<reference evidence="13 14" key="1">
    <citation type="submission" date="2015-03" db="EMBL/GenBank/DDBJ databases">
        <title>Genome sequence of Pseudoalteromonas aurantia.</title>
        <authorList>
            <person name="Xie B.-B."/>
            <person name="Rong J.-C."/>
            <person name="Qin Q.-L."/>
            <person name="Zhang Y.-Z."/>
        </authorList>
    </citation>
    <scope>NUCLEOTIDE SEQUENCE [LARGE SCALE GENOMIC DNA]</scope>
    <source>
        <strain evidence="13 14">208</strain>
    </source>
</reference>
<feature type="transmembrane region" description="Helical" evidence="11">
    <location>
        <begin position="12"/>
        <end position="35"/>
    </location>
</feature>
<organism evidence="13 14">
    <name type="scientific">Pseudoalteromonas aurantia 208</name>
    <dbReference type="NCBI Taxonomy" id="1314867"/>
    <lineage>
        <taxon>Bacteria</taxon>
        <taxon>Pseudomonadati</taxon>
        <taxon>Pseudomonadota</taxon>
        <taxon>Gammaproteobacteria</taxon>
        <taxon>Alteromonadales</taxon>
        <taxon>Pseudoalteromonadaceae</taxon>
        <taxon>Pseudoalteromonas</taxon>
    </lineage>
</organism>
<dbReference type="Pfam" id="PF12019">
    <property type="entry name" value="GspH"/>
    <property type="match status" value="1"/>
</dbReference>
<dbReference type="Gene3D" id="3.55.40.10">
    <property type="entry name" value="minor pseudopilin epsh domain"/>
    <property type="match status" value="1"/>
</dbReference>
<evidence type="ECO:0000256" key="10">
    <source>
        <dbReference type="ARBA" id="ARBA00030775"/>
    </source>
</evidence>
<dbReference type="EMBL" id="AQGV01000012">
    <property type="protein sequence ID" value="MBE0367282.1"/>
    <property type="molecule type" value="Genomic_DNA"/>
</dbReference>
<dbReference type="NCBIfam" id="TIGR02532">
    <property type="entry name" value="IV_pilin_GFxxxE"/>
    <property type="match status" value="1"/>
</dbReference>
<keyword evidence="4" id="KW-0488">Methylation</keyword>
<evidence type="ECO:0000256" key="9">
    <source>
        <dbReference type="ARBA" id="ARBA00025772"/>
    </source>
</evidence>
<dbReference type="Proteomes" id="UP000615755">
    <property type="component" value="Unassembled WGS sequence"/>
</dbReference>
<evidence type="ECO:0000256" key="11">
    <source>
        <dbReference type="SAM" id="Phobius"/>
    </source>
</evidence>
<evidence type="ECO:0000256" key="8">
    <source>
        <dbReference type="ARBA" id="ARBA00023136"/>
    </source>
</evidence>
<evidence type="ECO:0000256" key="2">
    <source>
        <dbReference type="ARBA" id="ARBA00021549"/>
    </source>
</evidence>